<dbReference type="InterPro" id="IPR014729">
    <property type="entry name" value="Rossmann-like_a/b/a_fold"/>
</dbReference>
<feature type="binding site" evidence="10">
    <location>
        <position position="894"/>
    </location>
    <ligand>
        <name>Zn(2+)</name>
        <dbReference type="ChEBI" id="CHEBI:29105"/>
    </ligand>
</feature>
<dbReference type="Pfam" id="PF00133">
    <property type="entry name" value="tRNA-synt_1"/>
    <property type="match status" value="1"/>
</dbReference>
<comment type="caution">
    <text evidence="13">The sequence shown here is derived from an EMBL/GenBank/DDBJ whole genome shotgun (WGS) entry which is preliminary data.</text>
</comment>
<dbReference type="InterPro" id="IPR009008">
    <property type="entry name" value="Val/Leu/Ile-tRNA-synth_edit"/>
</dbReference>
<comment type="function">
    <text evidence="8 10">Catalyzes the attachment of isoleucine to tRNA(Ile). As IleRS can inadvertently accommodate and process structurally similar amino acids such as valine, to avoid such errors it has two additional distinct tRNA(Ile)-dependent editing activities. One activity is designated as 'pretransfer' editing and involves the hydrolysis of activated Val-AMP. The other activity is designated 'posttransfer' editing and involves deacylation of mischarged Val-tRNA(Ile).</text>
</comment>
<dbReference type="InterPro" id="IPR013155">
    <property type="entry name" value="M/V/L/I-tRNA-synth_anticd-bd"/>
</dbReference>
<feature type="binding site" evidence="10">
    <location>
        <position position="897"/>
    </location>
    <ligand>
        <name>Zn(2+)</name>
        <dbReference type="ChEBI" id="CHEBI:29105"/>
    </ligand>
</feature>
<gene>
    <name evidence="10 13" type="primary">ileS</name>
    <name evidence="13" type="ORF">FYJ74_03550</name>
</gene>
<proteinExistence type="inferred from homology"/>
<evidence type="ECO:0000256" key="9">
    <source>
        <dbReference type="ARBA" id="ARBA00048359"/>
    </source>
</evidence>
<dbReference type="PRINTS" id="PR00984">
    <property type="entry name" value="TRNASYNTHILE"/>
</dbReference>
<organism evidence="13 14">
    <name type="scientific">Pyramidobacter porci</name>
    <dbReference type="NCBI Taxonomy" id="2605789"/>
    <lineage>
        <taxon>Bacteria</taxon>
        <taxon>Thermotogati</taxon>
        <taxon>Synergistota</taxon>
        <taxon>Synergistia</taxon>
        <taxon>Synergistales</taxon>
        <taxon>Dethiosulfovibrionaceae</taxon>
        <taxon>Pyramidobacter</taxon>
    </lineage>
</organism>
<dbReference type="HAMAP" id="MF_02002">
    <property type="entry name" value="Ile_tRNA_synth_type1"/>
    <property type="match status" value="1"/>
</dbReference>
<keyword evidence="3 10" id="KW-0436">Ligase</keyword>
<comment type="similarity">
    <text evidence="1 10">Belongs to the class-I aminoacyl-tRNA synthetase family. IleS type 1 subfamily.</text>
</comment>
<comment type="subunit">
    <text evidence="10">Monomer.</text>
</comment>
<evidence type="ECO:0000256" key="3">
    <source>
        <dbReference type="ARBA" id="ARBA00022598"/>
    </source>
</evidence>
<dbReference type="SUPFAM" id="SSF50677">
    <property type="entry name" value="ValRS/IleRS/LeuRS editing domain"/>
    <property type="match status" value="1"/>
</dbReference>
<evidence type="ECO:0000256" key="8">
    <source>
        <dbReference type="ARBA" id="ARBA00025217"/>
    </source>
</evidence>
<keyword evidence="4 10" id="KW-0547">Nucleotide-binding</keyword>
<comment type="subcellular location">
    <subcellularLocation>
        <location evidence="10">Cytoplasm</location>
    </subcellularLocation>
</comment>
<dbReference type="Gene3D" id="1.10.730.20">
    <property type="match status" value="1"/>
</dbReference>
<dbReference type="RefSeq" id="WP_154528232.1">
    <property type="nucleotide sequence ID" value="NZ_VUNH01000003.1"/>
</dbReference>
<evidence type="ECO:0000256" key="10">
    <source>
        <dbReference type="HAMAP-Rule" id="MF_02002"/>
    </source>
</evidence>
<keyword evidence="6 10" id="KW-0648">Protein biosynthesis</keyword>
<dbReference type="InterPro" id="IPR002300">
    <property type="entry name" value="aa-tRNA-synth_Ia"/>
</dbReference>
<dbReference type="PANTHER" id="PTHR42765">
    <property type="entry name" value="SOLEUCYL-TRNA SYNTHETASE"/>
    <property type="match status" value="1"/>
</dbReference>
<dbReference type="GO" id="GO:0005524">
    <property type="term" value="F:ATP binding"/>
    <property type="evidence" value="ECO:0007669"/>
    <property type="project" value="UniProtKB-UniRule"/>
</dbReference>
<dbReference type="InterPro" id="IPR009080">
    <property type="entry name" value="tRNAsynth_Ia_anticodon-bd"/>
</dbReference>
<evidence type="ECO:0000256" key="2">
    <source>
        <dbReference type="ARBA" id="ARBA00022490"/>
    </source>
</evidence>
<evidence type="ECO:0000256" key="6">
    <source>
        <dbReference type="ARBA" id="ARBA00022917"/>
    </source>
</evidence>
<feature type="short sequence motif" description="'HIGH' region" evidence="10">
    <location>
        <begin position="59"/>
        <end position="69"/>
    </location>
</feature>
<dbReference type="GO" id="GO:0008270">
    <property type="term" value="F:zinc ion binding"/>
    <property type="evidence" value="ECO:0007669"/>
    <property type="project" value="UniProtKB-UniRule"/>
</dbReference>
<keyword evidence="2 10" id="KW-0963">Cytoplasm</keyword>
<feature type="binding site" evidence="10">
    <location>
        <position position="913"/>
    </location>
    <ligand>
        <name>Zn(2+)</name>
        <dbReference type="ChEBI" id="CHEBI:29105"/>
    </ligand>
</feature>
<dbReference type="SUPFAM" id="SSF47323">
    <property type="entry name" value="Anticodon-binding domain of a subclass of class I aminoacyl-tRNA synthetases"/>
    <property type="match status" value="1"/>
</dbReference>
<dbReference type="PROSITE" id="PS00178">
    <property type="entry name" value="AA_TRNA_LIGASE_I"/>
    <property type="match status" value="1"/>
</dbReference>
<keyword evidence="10" id="KW-0862">Zinc</keyword>
<dbReference type="GO" id="GO:0000049">
    <property type="term" value="F:tRNA binding"/>
    <property type="evidence" value="ECO:0007669"/>
    <property type="project" value="InterPro"/>
</dbReference>
<evidence type="ECO:0000259" key="12">
    <source>
        <dbReference type="Pfam" id="PF08264"/>
    </source>
</evidence>
<sequence>MSVDYKSTLQLPVTEFPMRAGLAKKEPETVRFWEQNEIYKKMLESNKDRRSFMFHDGPPYANGAIHIGHALNKSLKDFIVKYKSMRGYYVPYVPGWDTHGLPIELKVLKDEHLNKDTTPALELRSKCHNYALKWVDVQREGMKRLGCFSLWDEPYLTLNPEFEARELETLATIVEKGFVYRGTKPVYWCIDCQTAEAAAEIEYADVTSPSVFVAYQMDDDAAERFPALKGRDVNVVVWTTTPWTLPASRAVTLNANFDYSFFEVGDKVYLIADGMADSVSRDTGLDFSRRLLTVAGKDLELLAANHPMYPCKTPLVLAPYVTLDAGTGCVHTAPAYGVEDFETGQRYHIENYNPVDATGHYKPDTPVVAGLDLDKGGRKALEVIEANGRLLGLKKISHSYPHCWRCHKPVIFRSTPQWFIDVAAFKKRALDVIDNEVKWIPGWGHDRIYNMVSERSDWCISRQRVWGVPIPAFECEDCHETILDAARIRRVAEKVAEGGSDVWWASTSEELLGDLSVCPRCGGHHLKKGEDILDVWFDSGASHFSVMDVPSRPYLSWPTDLYLEGADQHRGWFQTSLLTSVAVAGKAPYRAVLTHGFIVDEQGRKMSKSLQNGVAPERITNRDGADILRLWVASADYRSDVHISDGIIKNLSEEYRRIRNTARFMLGNLNGFDPVRDSVPFDKMPEFDRWAMSLLNRVVERVTEGFEAYDFHMPITVIHQFCVNELSSFYLDASKDRLYADAADGLSRRACQTVMWKAVCALARMLAPVISFTAEEIWQQLRTIDPSLAESVFLGGWPEAEPAETDGKLVEKWEKVQFLRGLVSKALEAERAAGKIGQALEARVAVAAPEFYKNAMSAEDWAMVCITSGFEFGGTVESDDDIRVEVFPAKGTKCPRCWKYEETSHVDGLCRRCACVIEQK</sequence>
<dbReference type="SUPFAM" id="SSF52374">
    <property type="entry name" value="Nucleotidylyl transferase"/>
    <property type="match status" value="1"/>
</dbReference>
<dbReference type="InterPro" id="IPR001412">
    <property type="entry name" value="aa-tRNA-synth_I_CS"/>
</dbReference>
<dbReference type="EC" id="6.1.1.5" evidence="10"/>
<feature type="binding site" evidence="10">
    <location>
        <position position="910"/>
    </location>
    <ligand>
        <name>Zn(2+)</name>
        <dbReference type="ChEBI" id="CHEBI:29105"/>
    </ligand>
</feature>
<dbReference type="InterPro" id="IPR002301">
    <property type="entry name" value="Ile-tRNA-ligase"/>
</dbReference>
<evidence type="ECO:0000259" key="11">
    <source>
        <dbReference type="Pfam" id="PF00133"/>
    </source>
</evidence>
<dbReference type="Gene3D" id="3.40.50.620">
    <property type="entry name" value="HUPs"/>
    <property type="match status" value="2"/>
</dbReference>
<comment type="catalytic activity">
    <reaction evidence="9 10">
        <text>tRNA(Ile) + L-isoleucine + ATP = L-isoleucyl-tRNA(Ile) + AMP + diphosphate</text>
        <dbReference type="Rhea" id="RHEA:11060"/>
        <dbReference type="Rhea" id="RHEA-COMP:9666"/>
        <dbReference type="Rhea" id="RHEA-COMP:9695"/>
        <dbReference type="ChEBI" id="CHEBI:30616"/>
        <dbReference type="ChEBI" id="CHEBI:33019"/>
        <dbReference type="ChEBI" id="CHEBI:58045"/>
        <dbReference type="ChEBI" id="CHEBI:78442"/>
        <dbReference type="ChEBI" id="CHEBI:78528"/>
        <dbReference type="ChEBI" id="CHEBI:456215"/>
        <dbReference type="EC" id="6.1.1.5"/>
    </reaction>
</comment>
<dbReference type="Proteomes" id="UP000473699">
    <property type="component" value="Unassembled WGS sequence"/>
</dbReference>
<protein>
    <recommendedName>
        <fullName evidence="10">Isoleucine--tRNA ligase</fullName>
        <ecNumber evidence="10">6.1.1.5</ecNumber>
    </recommendedName>
    <alternativeName>
        <fullName evidence="10">Isoleucyl-tRNA synthetase</fullName>
        <shortName evidence="10">IleRS</shortName>
    </alternativeName>
</protein>
<name>A0A6L5YAA4_9BACT</name>
<dbReference type="Pfam" id="PF08264">
    <property type="entry name" value="Anticodon_1"/>
    <property type="match status" value="1"/>
</dbReference>
<dbReference type="GO" id="GO:0006428">
    <property type="term" value="P:isoleucyl-tRNA aminoacylation"/>
    <property type="evidence" value="ECO:0007669"/>
    <property type="project" value="UniProtKB-UniRule"/>
</dbReference>
<evidence type="ECO:0000256" key="7">
    <source>
        <dbReference type="ARBA" id="ARBA00023146"/>
    </source>
</evidence>
<feature type="binding site" evidence="10">
    <location>
        <position position="564"/>
    </location>
    <ligand>
        <name>L-isoleucyl-5'-AMP</name>
        <dbReference type="ChEBI" id="CHEBI:178002"/>
    </ligand>
</feature>
<dbReference type="GO" id="GO:0004822">
    <property type="term" value="F:isoleucine-tRNA ligase activity"/>
    <property type="evidence" value="ECO:0007669"/>
    <property type="project" value="UniProtKB-UniRule"/>
</dbReference>
<dbReference type="AlphaFoldDB" id="A0A6L5YAA4"/>
<dbReference type="GO" id="GO:0005829">
    <property type="term" value="C:cytosol"/>
    <property type="evidence" value="ECO:0007669"/>
    <property type="project" value="TreeGrafter"/>
</dbReference>
<evidence type="ECO:0000313" key="14">
    <source>
        <dbReference type="Proteomes" id="UP000473699"/>
    </source>
</evidence>
<dbReference type="GO" id="GO:0002161">
    <property type="term" value="F:aminoacyl-tRNA deacylase activity"/>
    <property type="evidence" value="ECO:0007669"/>
    <property type="project" value="InterPro"/>
</dbReference>
<reference evidence="13 14" key="1">
    <citation type="submission" date="2019-08" db="EMBL/GenBank/DDBJ databases">
        <title>In-depth cultivation of the pig gut microbiome towards novel bacterial diversity and tailored functional studies.</title>
        <authorList>
            <person name="Wylensek D."/>
            <person name="Hitch T.C.A."/>
            <person name="Clavel T."/>
        </authorList>
    </citation>
    <scope>NUCLEOTIDE SEQUENCE [LARGE SCALE GENOMIC DNA]</scope>
    <source>
        <strain evidence="13 14">SM-530-WT-4B</strain>
    </source>
</reference>
<evidence type="ECO:0000256" key="5">
    <source>
        <dbReference type="ARBA" id="ARBA00022840"/>
    </source>
</evidence>
<evidence type="ECO:0000313" key="13">
    <source>
        <dbReference type="EMBL" id="MST55123.1"/>
    </source>
</evidence>
<dbReference type="Gene3D" id="3.90.740.10">
    <property type="entry name" value="Valyl/Leucyl/Isoleucyl-tRNA synthetase, editing domain"/>
    <property type="match status" value="1"/>
</dbReference>
<dbReference type="InterPro" id="IPR050081">
    <property type="entry name" value="Ile-tRNA_ligase"/>
</dbReference>
<keyword evidence="5 10" id="KW-0067">ATP-binding</keyword>
<dbReference type="InterPro" id="IPR023585">
    <property type="entry name" value="Ile-tRNA-ligase_type1"/>
</dbReference>
<dbReference type="NCBIfam" id="TIGR00392">
    <property type="entry name" value="ileS"/>
    <property type="match status" value="1"/>
</dbReference>
<keyword evidence="7 10" id="KW-0030">Aminoacyl-tRNA synthetase</keyword>
<comment type="cofactor">
    <cofactor evidence="10">
        <name>Zn(2+)</name>
        <dbReference type="ChEBI" id="CHEBI:29105"/>
    </cofactor>
    <text evidence="10">Binds 1 zinc ion per subunit.</text>
</comment>
<dbReference type="PANTHER" id="PTHR42765:SF1">
    <property type="entry name" value="ISOLEUCINE--TRNA LIGASE, MITOCHONDRIAL"/>
    <property type="match status" value="1"/>
</dbReference>
<dbReference type="EMBL" id="VUNH01000003">
    <property type="protein sequence ID" value="MST55123.1"/>
    <property type="molecule type" value="Genomic_DNA"/>
</dbReference>
<keyword evidence="10" id="KW-0479">Metal-binding</keyword>
<keyword evidence="14" id="KW-1185">Reference proteome</keyword>
<dbReference type="Gene3D" id="1.10.10.830">
    <property type="entry name" value="Ile-tRNA synthetase CP2 domain-like"/>
    <property type="match status" value="1"/>
</dbReference>
<dbReference type="CDD" id="cd07960">
    <property type="entry name" value="Anticodon_Ia_Ile_BEm"/>
    <property type="match status" value="1"/>
</dbReference>
<accession>A0A6L5YAA4</accession>
<feature type="domain" description="Aminoacyl-tRNA synthetase class Ia" evidence="11">
    <location>
        <begin position="30"/>
        <end position="644"/>
    </location>
</feature>
<evidence type="ECO:0000256" key="1">
    <source>
        <dbReference type="ARBA" id="ARBA00006887"/>
    </source>
</evidence>
<comment type="domain">
    <text evidence="10">IleRS has two distinct active sites: one for aminoacylation and one for editing. The misactivated valine is translocated from the active site to the editing site, which sterically excludes the correctly activated isoleucine. The single editing site contains two valyl binding pockets, one specific for each substrate (Val-AMP or Val-tRNA(Ile)).</text>
</comment>
<dbReference type="InterPro" id="IPR033708">
    <property type="entry name" value="Anticodon_Ile_BEm"/>
</dbReference>
<feature type="short sequence motif" description="'KMSKS' region" evidence="10">
    <location>
        <begin position="605"/>
        <end position="609"/>
    </location>
</feature>
<feature type="domain" description="Methionyl/Valyl/Leucyl/Isoleucyl-tRNA synthetase anticodon-binding" evidence="12">
    <location>
        <begin position="688"/>
        <end position="845"/>
    </location>
</feature>
<evidence type="ECO:0000256" key="4">
    <source>
        <dbReference type="ARBA" id="ARBA00022741"/>
    </source>
</evidence>
<feature type="binding site" evidence="10">
    <location>
        <position position="608"/>
    </location>
    <ligand>
        <name>ATP</name>
        <dbReference type="ChEBI" id="CHEBI:30616"/>
    </ligand>
</feature>